<keyword evidence="1" id="KW-0238">DNA-binding</keyword>
<dbReference type="InterPro" id="IPR034660">
    <property type="entry name" value="DinB/YfiT-like"/>
</dbReference>
<dbReference type="RefSeq" id="WP_051739145.1">
    <property type="nucleotide sequence ID" value="NZ_JBEZVI010000001.1"/>
</dbReference>
<dbReference type="InterPro" id="IPR009061">
    <property type="entry name" value="DNA-bd_dom_put_sf"/>
</dbReference>
<dbReference type="SUPFAM" id="SSF109854">
    <property type="entry name" value="DinB/YfiT-like putative metalloenzymes"/>
    <property type="match status" value="1"/>
</dbReference>
<evidence type="ECO:0000259" key="2">
    <source>
        <dbReference type="PROSITE" id="PS50937"/>
    </source>
</evidence>
<dbReference type="Proteomes" id="UP001550853">
    <property type="component" value="Unassembled WGS sequence"/>
</dbReference>
<dbReference type="PANTHER" id="PTHR30204:SF93">
    <property type="entry name" value="HTH MERR-TYPE DOMAIN-CONTAINING PROTEIN"/>
    <property type="match status" value="1"/>
</dbReference>
<dbReference type="PANTHER" id="PTHR30204">
    <property type="entry name" value="REDOX-CYCLING DRUG-SENSING TRANSCRIPTIONAL ACTIVATOR SOXR"/>
    <property type="match status" value="1"/>
</dbReference>
<dbReference type="NCBIfam" id="TIGR03083">
    <property type="entry name" value="maleylpyruvate isomerase family mycothiol-dependent enzyme"/>
    <property type="match status" value="1"/>
</dbReference>
<dbReference type="SMART" id="SM00422">
    <property type="entry name" value="HTH_MERR"/>
    <property type="match status" value="1"/>
</dbReference>
<proteinExistence type="predicted"/>
<dbReference type="InterPro" id="IPR024344">
    <property type="entry name" value="MDMPI_metal-binding"/>
</dbReference>
<protein>
    <submittedName>
        <fullName evidence="3">TIGR03086 family metal-binding protein</fullName>
    </submittedName>
</protein>
<dbReference type="InterPro" id="IPR017520">
    <property type="entry name" value="CHP03086"/>
</dbReference>
<dbReference type="Pfam" id="PF11716">
    <property type="entry name" value="MDMPI_N"/>
    <property type="match status" value="1"/>
</dbReference>
<name>A0ABV2YSU0_9ACTN</name>
<dbReference type="Gene3D" id="1.20.120.450">
    <property type="entry name" value="dinb family like domain"/>
    <property type="match status" value="1"/>
</dbReference>
<evidence type="ECO:0000313" key="3">
    <source>
        <dbReference type="EMBL" id="MEU3708805.1"/>
    </source>
</evidence>
<dbReference type="Pfam" id="PF13411">
    <property type="entry name" value="MerR_1"/>
    <property type="match status" value="1"/>
</dbReference>
<gene>
    <name evidence="3" type="ORF">AB0E61_01735</name>
</gene>
<evidence type="ECO:0000313" key="4">
    <source>
        <dbReference type="Proteomes" id="UP001550853"/>
    </source>
</evidence>
<evidence type="ECO:0000256" key="1">
    <source>
        <dbReference type="ARBA" id="ARBA00023125"/>
    </source>
</evidence>
<dbReference type="InterPro" id="IPR000551">
    <property type="entry name" value="MerR-type_HTH_dom"/>
</dbReference>
<keyword evidence="4" id="KW-1185">Reference proteome</keyword>
<organism evidence="3 4">
    <name type="scientific">Streptomyces catenulae</name>
    <dbReference type="NCBI Taxonomy" id="66875"/>
    <lineage>
        <taxon>Bacteria</taxon>
        <taxon>Bacillati</taxon>
        <taxon>Actinomycetota</taxon>
        <taxon>Actinomycetes</taxon>
        <taxon>Kitasatosporales</taxon>
        <taxon>Streptomycetaceae</taxon>
        <taxon>Streptomyces</taxon>
    </lineage>
</organism>
<feature type="domain" description="HTH merR-type" evidence="2">
    <location>
        <begin position="10"/>
        <end position="79"/>
    </location>
</feature>
<sequence>MCMDSGSPPTWSIGAVARRIGLPVKVVRHWSDVGVVAPVSRTVGGYRRYDTAGVARLQLARTLRDLGMGLGEIRAALDREDGLTEVAAAHAEALEKQIRRLRTHQAVLRTVTRRTTREGLALMTRTAHLSPDERRKLVHDFLTDTLGDLDVPHFREGLLAAGSDLPEDPTDEQIEAWLELGELVADGELRPAMRRLAEYAARHGQEAQDSAAAEEMRALTGTWTARVREAIRTGTAADSPAADQVVADIIAAWLPSRANTAPALISDGAEARTLLHEQLTRAAEPSVERFWQLLCILGDRPAPPGIAAEGRWLTAALRTNPAPGARNTRLEALYADGTDPWPGGVVNAFTRVQDTVGTLVRATAPDRFGLPTPCGDWTLRDLLDHLVWENLIWGGLAQGTPPTTGHAEDHLGTDHIAAFDTAAAQARAAFRQPGLPDRSFGPASGRRVVEQLLIELLVHGWDLATTLGHDRNLEPDIARAALPVVREIYGDLPRTGSFAPAQPTPEHAPPLDHVAAFLGRRIPH</sequence>
<dbReference type="CDD" id="cd00592">
    <property type="entry name" value="HTH_MerR-like"/>
    <property type="match status" value="1"/>
</dbReference>
<dbReference type="PROSITE" id="PS50937">
    <property type="entry name" value="HTH_MERR_2"/>
    <property type="match status" value="1"/>
</dbReference>
<dbReference type="InterPro" id="IPR017517">
    <property type="entry name" value="Maleyloyr_isom"/>
</dbReference>
<dbReference type="SUPFAM" id="SSF46955">
    <property type="entry name" value="Putative DNA-binding domain"/>
    <property type="match status" value="1"/>
</dbReference>
<reference evidence="3 4" key="1">
    <citation type="submission" date="2024-06" db="EMBL/GenBank/DDBJ databases">
        <title>The Natural Products Discovery Center: Release of the First 8490 Sequenced Strains for Exploring Actinobacteria Biosynthetic Diversity.</title>
        <authorList>
            <person name="Kalkreuter E."/>
            <person name="Kautsar S.A."/>
            <person name="Yang D."/>
            <person name="Bader C.D."/>
            <person name="Teijaro C.N."/>
            <person name="Fluegel L."/>
            <person name="Davis C.M."/>
            <person name="Simpson J.R."/>
            <person name="Lauterbach L."/>
            <person name="Steele A.D."/>
            <person name="Gui C."/>
            <person name="Meng S."/>
            <person name="Li G."/>
            <person name="Viehrig K."/>
            <person name="Ye F."/>
            <person name="Su P."/>
            <person name="Kiefer A.F."/>
            <person name="Nichols A."/>
            <person name="Cepeda A.J."/>
            <person name="Yan W."/>
            <person name="Fan B."/>
            <person name="Jiang Y."/>
            <person name="Adhikari A."/>
            <person name="Zheng C.-J."/>
            <person name="Schuster L."/>
            <person name="Cowan T.M."/>
            <person name="Smanski M.J."/>
            <person name="Chevrette M.G."/>
            <person name="De Carvalho L.P.S."/>
            <person name="Shen B."/>
        </authorList>
    </citation>
    <scope>NUCLEOTIDE SEQUENCE [LARGE SCALE GENOMIC DNA]</scope>
    <source>
        <strain evidence="3 4">NPDC033039</strain>
    </source>
</reference>
<dbReference type="NCBIfam" id="TIGR03086">
    <property type="entry name" value="TIGR03086 family metal-binding protein"/>
    <property type="match status" value="1"/>
</dbReference>
<dbReference type="InterPro" id="IPR047057">
    <property type="entry name" value="MerR_fam"/>
</dbReference>
<accession>A0ABV2YSU0</accession>
<dbReference type="EMBL" id="JBEZVI010000001">
    <property type="protein sequence ID" value="MEU3708805.1"/>
    <property type="molecule type" value="Genomic_DNA"/>
</dbReference>
<dbReference type="Gene3D" id="1.10.1660.10">
    <property type="match status" value="1"/>
</dbReference>
<comment type="caution">
    <text evidence="3">The sequence shown here is derived from an EMBL/GenBank/DDBJ whole genome shotgun (WGS) entry which is preliminary data.</text>
</comment>